<accession>A0AA85IYY4</accession>
<evidence type="ECO:0000313" key="4">
    <source>
        <dbReference type="WBParaSite" id="TREG1_129680.1"/>
    </source>
</evidence>
<reference evidence="4" key="2">
    <citation type="submission" date="2023-11" db="UniProtKB">
        <authorList>
            <consortium name="WormBaseParasite"/>
        </authorList>
    </citation>
    <scope>IDENTIFICATION</scope>
</reference>
<evidence type="ECO:0000313" key="3">
    <source>
        <dbReference type="Proteomes" id="UP000050795"/>
    </source>
</evidence>
<organism evidence="3 4">
    <name type="scientific">Trichobilharzia regenti</name>
    <name type="common">Nasal bird schistosome</name>
    <dbReference type="NCBI Taxonomy" id="157069"/>
    <lineage>
        <taxon>Eukaryota</taxon>
        <taxon>Metazoa</taxon>
        <taxon>Spiralia</taxon>
        <taxon>Lophotrochozoa</taxon>
        <taxon>Platyhelminthes</taxon>
        <taxon>Trematoda</taxon>
        <taxon>Digenea</taxon>
        <taxon>Strigeidida</taxon>
        <taxon>Schistosomatoidea</taxon>
        <taxon>Schistosomatidae</taxon>
        <taxon>Trichobilharzia</taxon>
    </lineage>
</organism>
<feature type="chain" id="PRO_5041653535" description="SCP domain-containing protein" evidence="1">
    <location>
        <begin position="19"/>
        <end position="212"/>
    </location>
</feature>
<dbReference type="PRINTS" id="PR00837">
    <property type="entry name" value="V5TPXLIKE"/>
</dbReference>
<dbReference type="Proteomes" id="UP000050795">
    <property type="component" value="Unassembled WGS sequence"/>
</dbReference>
<sequence length="212" mass="24300">MMLSMQIILLSVVTLALADWDANTAKILQMHNDYRRQILQCKVDGQPAAKRMPQLVWDKELASQAKALSRTCKLSTNSPTNRRFRFVGQNAGTCTSVENVMERWFSQHKSYNFKNHQCSGQCLNYLQMIFENTTYIGCGVTKCQTKDKRQYFLAVCNYGPGVDTSVRPYEARNINEVCPVKETVAPVQPEHGQWQPTMGTMKFNSRNCYCFQ</sequence>
<protein>
    <recommendedName>
        <fullName evidence="2">SCP domain-containing protein</fullName>
    </recommendedName>
</protein>
<dbReference type="CDD" id="cd05380">
    <property type="entry name" value="CAP_euk"/>
    <property type="match status" value="1"/>
</dbReference>
<dbReference type="WBParaSite" id="TREG1_129680.1">
    <property type="protein sequence ID" value="TREG1_129680.1"/>
    <property type="gene ID" value="TREG1_129680"/>
</dbReference>
<keyword evidence="3" id="KW-1185">Reference proteome</keyword>
<dbReference type="Pfam" id="PF00188">
    <property type="entry name" value="CAP"/>
    <property type="match status" value="1"/>
</dbReference>
<dbReference type="PANTHER" id="PTHR10334">
    <property type="entry name" value="CYSTEINE-RICH SECRETORY PROTEIN-RELATED"/>
    <property type="match status" value="1"/>
</dbReference>
<feature type="domain" description="SCP" evidence="2">
    <location>
        <begin position="22"/>
        <end position="165"/>
    </location>
</feature>
<dbReference type="Gene3D" id="3.40.33.10">
    <property type="entry name" value="CAP"/>
    <property type="match status" value="1"/>
</dbReference>
<dbReference type="InterPro" id="IPR035940">
    <property type="entry name" value="CAP_sf"/>
</dbReference>
<proteinExistence type="predicted"/>
<dbReference type="SMART" id="SM00198">
    <property type="entry name" value="SCP"/>
    <property type="match status" value="1"/>
</dbReference>
<evidence type="ECO:0000259" key="2">
    <source>
        <dbReference type="SMART" id="SM00198"/>
    </source>
</evidence>
<reference evidence="3" key="1">
    <citation type="submission" date="2022-06" db="EMBL/GenBank/DDBJ databases">
        <authorList>
            <person name="Berger JAMES D."/>
            <person name="Berger JAMES D."/>
        </authorList>
    </citation>
    <scope>NUCLEOTIDE SEQUENCE [LARGE SCALE GENOMIC DNA]</scope>
</reference>
<dbReference type="SUPFAM" id="SSF55797">
    <property type="entry name" value="PR-1-like"/>
    <property type="match status" value="1"/>
</dbReference>
<keyword evidence="1" id="KW-0732">Signal</keyword>
<dbReference type="InterPro" id="IPR014044">
    <property type="entry name" value="CAP_dom"/>
</dbReference>
<feature type="signal peptide" evidence="1">
    <location>
        <begin position="1"/>
        <end position="18"/>
    </location>
</feature>
<dbReference type="InterPro" id="IPR001283">
    <property type="entry name" value="CRISP-related"/>
</dbReference>
<name>A0AA85IYY4_TRIRE</name>
<dbReference type="AlphaFoldDB" id="A0AA85IYY4"/>
<evidence type="ECO:0000256" key="1">
    <source>
        <dbReference type="SAM" id="SignalP"/>
    </source>
</evidence>